<feature type="compositionally biased region" description="Polar residues" evidence="2">
    <location>
        <begin position="1207"/>
        <end position="1224"/>
    </location>
</feature>
<evidence type="ECO:0000256" key="2">
    <source>
        <dbReference type="SAM" id="MobiDB-lite"/>
    </source>
</evidence>
<feature type="compositionally biased region" description="Low complexity" evidence="2">
    <location>
        <begin position="1226"/>
        <end position="1242"/>
    </location>
</feature>
<accession>A0A938YCW7</accession>
<proteinExistence type="predicted"/>
<feature type="compositionally biased region" description="Low complexity" evidence="2">
    <location>
        <begin position="880"/>
        <end position="903"/>
    </location>
</feature>
<dbReference type="PANTHER" id="PTHR32305:SF15">
    <property type="entry name" value="PROTEIN RHSA-RELATED"/>
    <property type="match status" value="1"/>
</dbReference>
<sequence>MVSDKIGIASSLTPTLQPPDPQQGQYTFTVRGLSAAAGTVSWSDTISSPTLRYPSGRLQQGAAYQWVAVRPDGSTQGPYYFRVDAQRAQRQPTDSFSSITVGLATGEPATSWSSHTVSGGSGALGVTLAYAPNSRAQEGVPSGWRLEVPSGSSWTGLIARVDGSITLTGTSGSAVSFVEASPGLYAPVWGSGQQPTGAFTWVSRNADGTWTTTGQDQVTTVFSATPDAPAQDATAFVTDVSHSGVRSVQQVWADDRLQSLSDPISGQQIQLRYGGGPGCPTVEPTGFVPAPAGALCAVDFWDGSRSEMHYVASGSGVQLGRAVDMSGAGVDAQVTDAAYDAAGRMSALRTPLAAAAVAAAVPGVDAAGTTTLLHYDDQGRVVAIDAPATGDPSVRMTRTYAYRSGTTTISTPGVSTPAGYLGEVDFDPAYLTPTTWRDASARTSTQSWDNAADHQKSVTDAAGGVSTFDYTDGVRTRTTGPTIGGVGDSSPSTTYLLDRTFTDDPVNGKPLTGLATTYWANPSYTGAPARTETGPTLAGQPIQSLALNWPRSPVGGEQQPWSARLTGLWTVGAKGTYAVTVEPDSTSRLWVDNVACVQSACDSLDLEAGPHRIRIDTSVATPVADSAGTLTLSAGPAGLSPSPIPMDQLSPDYQLKTAKKTADNLNADEPVTSTATAVFQDPSTGQLTSRTDDGGLTTRQTYESLDTAAGAWGRQLTAQSPAGDTTTLTYWGVDEQATAPCPGSVPANQAGHPRATTDPNRTGTGDPSAVYSTWYDNAGRTSATSDGHRTSCTEFDAAGRVVHHEARDQTASSSTDTDHRYQNNPLQTRVTATAADGTVTTTTSVVDITGRLTASIDSWGTTARTTFDPASGLAVSTTITTAPTDGTAPVSSTTTTSHTPDGSPLAVTLDGALLSTTRYLADGRPDSVAFGNGVKATLAYDANERATAVTYTTADGRTFSDKHRISATGRILVDERTTPDTRATFRYGYDRSGRLVQAALDTTAQVDHRAWAWTYDANGNRTSQTVDGATSTWTYDAVGSRLLSTTDPTVGALTYDQLTGADLVGVGALALAYDHTGALVRAADATTTVDYHRDGGGQVIARTMTAAGAPAVTARYSQGGYLLDEANHVLSRTLTLAGGVTVQTTSTAPPTSLSAAPTQPTPPTTTPPPAVSSAAVPPTTPAPSPLMTFPNPPTPTPGPIATPDAVPQTSAGTQSPSADSSSEIVGTASPAAGTRTTPAAPAAGAVGTSTMLRQDVAAADPAAPLATWGYPDLRGDRWFDTGADGAPATTPPHLYDPFGNALNGQVALDPSAATPAWQQKNGLDTIGLSTAYLLMGARVYLPVLGRFTQPDPVIGGGLNAYDYASQDPINRDDPRGTSDGESTWGDWLAIGLEFMIDVALAAATDGAFLAIASSRSLLVRAAGSFALGFVEGAVGATEAHAIGQGLDLATGQATAFDTGKFGTAVLEGAVANGAAMVSYTEGAVSARAEIRAQNDFQARLQPLGAPGGGQVVNPLPPVAVVNPQAAPVRNAVLAAQPDEDGDVFYDARQG</sequence>
<dbReference type="InterPro" id="IPR022385">
    <property type="entry name" value="Rhs_assc_core"/>
</dbReference>
<feature type="domain" description="PA14" evidence="3">
    <location>
        <begin position="509"/>
        <end position="709"/>
    </location>
</feature>
<reference evidence="4" key="1">
    <citation type="submission" date="2021-01" db="EMBL/GenBank/DDBJ databases">
        <title>KCTC 19127 draft genome.</title>
        <authorList>
            <person name="An D."/>
        </authorList>
    </citation>
    <scope>NUCLEOTIDE SEQUENCE</scope>
    <source>
        <strain evidence="4">KCTC 19127</strain>
    </source>
</reference>
<dbReference type="PROSITE" id="PS51820">
    <property type="entry name" value="PA14"/>
    <property type="match status" value="1"/>
</dbReference>
<feature type="compositionally biased region" description="Polar residues" evidence="2">
    <location>
        <begin position="675"/>
        <end position="689"/>
    </location>
</feature>
<dbReference type="Gene3D" id="2.180.10.10">
    <property type="entry name" value="RHS repeat-associated core"/>
    <property type="match status" value="2"/>
</dbReference>
<dbReference type="InterPro" id="IPR037524">
    <property type="entry name" value="PA14/GLEYA"/>
</dbReference>
<feature type="compositionally biased region" description="Pro residues" evidence="2">
    <location>
        <begin position="1159"/>
        <end position="1170"/>
    </location>
</feature>
<protein>
    <submittedName>
        <fullName evidence="4">RHS repeat-associated core domain-containing protein</fullName>
    </submittedName>
</protein>
<comment type="caution">
    <text evidence="4">The sequence shown here is derived from an EMBL/GenBank/DDBJ whole genome shotgun (WGS) entry which is preliminary data.</text>
</comment>
<feature type="compositionally biased region" description="Low complexity" evidence="2">
    <location>
        <begin position="1143"/>
        <end position="1158"/>
    </location>
</feature>
<feature type="region of interest" description="Disordered" evidence="2">
    <location>
        <begin position="1143"/>
        <end position="1242"/>
    </location>
</feature>
<dbReference type="NCBIfam" id="TIGR03696">
    <property type="entry name" value="Rhs_assc_core"/>
    <property type="match status" value="1"/>
</dbReference>
<feature type="compositionally biased region" description="Pro residues" evidence="2">
    <location>
        <begin position="1178"/>
        <end position="1200"/>
    </location>
</feature>
<feature type="region of interest" description="Disordered" evidence="2">
    <location>
        <begin position="880"/>
        <end position="904"/>
    </location>
</feature>
<dbReference type="PANTHER" id="PTHR32305">
    <property type="match status" value="1"/>
</dbReference>
<dbReference type="Pfam" id="PF25023">
    <property type="entry name" value="TEN_YD-shell"/>
    <property type="match status" value="1"/>
</dbReference>
<dbReference type="Proteomes" id="UP000663801">
    <property type="component" value="Unassembled WGS sequence"/>
</dbReference>
<dbReference type="SUPFAM" id="SSF56988">
    <property type="entry name" value="Anthrax protective antigen"/>
    <property type="match status" value="1"/>
</dbReference>
<evidence type="ECO:0000313" key="5">
    <source>
        <dbReference type="Proteomes" id="UP000663801"/>
    </source>
</evidence>
<name>A0A938YCW7_9ACTN</name>
<organism evidence="4 5">
    <name type="scientific">Nakamurella flavida</name>
    <dbReference type="NCBI Taxonomy" id="363630"/>
    <lineage>
        <taxon>Bacteria</taxon>
        <taxon>Bacillati</taxon>
        <taxon>Actinomycetota</taxon>
        <taxon>Actinomycetes</taxon>
        <taxon>Nakamurellales</taxon>
        <taxon>Nakamurellaceae</taxon>
        <taxon>Nakamurella</taxon>
    </lineage>
</organism>
<gene>
    <name evidence="4" type="ORF">JL107_02675</name>
</gene>
<dbReference type="InterPro" id="IPR056823">
    <property type="entry name" value="TEN-like_YD-shell"/>
</dbReference>
<keyword evidence="5" id="KW-1185">Reference proteome</keyword>
<keyword evidence="1" id="KW-0677">Repeat</keyword>
<evidence type="ECO:0000256" key="1">
    <source>
        <dbReference type="ARBA" id="ARBA00022737"/>
    </source>
</evidence>
<dbReference type="InterPro" id="IPR050708">
    <property type="entry name" value="T6SS_VgrG/RHS"/>
</dbReference>
<feature type="compositionally biased region" description="Polar residues" evidence="2">
    <location>
        <begin position="757"/>
        <end position="767"/>
    </location>
</feature>
<dbReference type="RefSeq" id="WP_205255500.1">
    <property type="nucleotide sequence ID" value="NZ_BAAAPV010000001.1"/>
</dbReference>
<evidence type="ECO:0000259" key="3">
    <source>
        <dbReference type="PROSITE" id="PS51820"/>
    </source>
</evidence>
<evidence type="ECO:0000313" key="4">
    <source>
        <dbReference type="EMBL" id="MBM9475341.1"/>
    </source>
</evidence>
<feature type="region of interest" description="Disordered" evidence="2">
    <location>
        <begin position="739"/>
        <end position="767"/>
    </location>
</feature>
<dbReference type="EMBL" id="JAERWL010000003">
    <property type="protein sequence ID" value="MBM9475341.1"/>
    <property type="molecule type" value="Genomic_DNA"/>
</dbReference>
<feature type="region of interest" description="Disordered" evidence="2">
    <location>
        <begin position="1"/>
        <end position="23"/>
    </location>
</feature>
<feature type="region of interest" description="Disordered" evidence="2">
    <location>
        <begin position="675"/>
        <end position="697"/>
    </location>
</feature>